<evidence type="ECO:0000313" key="3">
    <source>
        <dbReference type="Proteomes" id="UP001059380"/>
    </source>
</evidence>
<dbReference type="InterPro" id="IPR012334">
    <property type="entry name" value="Pectin_lyas_fold"/>
</dbReference>
<feature type="region of interest" description="Disordered" evidence="1">
    <location>
        <begin position="677"/>
        <end position="730"/>
    </location>
</feature>
<dbReference type="Gene3D" id="2.160.20.10">
    <property type="entry name" value="Single-stranded right-handed beta-helix, Pectin lyase-like"/>
    <property type="match status" value="2"/>
</dbReference>
<dbReference type="InterPro" id="IPR011050">
    <property type="entry name" value="Pectin_lyase_fold/virulence"/>
</dbReference>
<dbReference type="InterPro" id="IPR045392">
    <property type="entry name" value="DUF6519"/>
</dbReference>
<reference evidence="2" key="1">
    <citation type="submission" date="2021-04" db="EMBL/GenBank/DDBJ databases">
        <title>Phylogenetic analysis of Acidobacteriaceae.</title>
        <authorList>
            <person name="Qiu L."/>
            <person name="Zhang Q."/>
        </authorList>
    </citation>
    <scope>NUCLEOTIDE SEQUENCE</scope>
    <source>
        <strain evidence="2">DSM 25168</strain>
    </source>
</reference>
<dbReference type="RefSeq" id="WP_260790610.1">
    <property type="nucleotide sequence ID" value="NZ_CP093313.1"/>
</dbReference>
<dbReference type="SUPFAM" id="SSF51126">
    <property type="entry name" value="Pectin lyase-like"/>
    <property type="match status" value="1"/>
</dbReference>
<accession>A0A9J7BH62</accession>
<keyword evidence="3" id="KW-1185">Reference proteome</keyword>
<organism evidence="2 3">
    <name type="scientific">Occallatibacter riparius</name>
    <dbReference type="NCBI Taxonomy" id="1002689"/>
    <lineage>
        <taxon>Bacteria</taxon>
        <taxon>Pseudomonadati</taxon>
        <taxon>Acidobacteriota</taxon>
        <taxon>Terriglobia</taxon>
        <taxon>Terriglobales</taxon>
        <taxon>Acidobacteriaceae</taxon>
        <taxon>Occallatibacter</taxon>
    </lineage>
</organism>
<feature type="compositionally biased region" description="Low complexity" evidence="1">
    <location>
        <begin position="699"/>
        <end position="723"/>
    </location>
</feature>
<proteinExistence type="predicted"/>
<dbReference type="AlphaFoldDB" id="A0A9J7BH62"/>
<gene>
    <name evidence="2" type="ORF">MOP44_14210</name>
</gene>
<dbReference type="EMBL" id="CP093313">
    <property type="protein sequence ID" value="UWZ81739.1"/>
    <property type="molecule type" value="Genomic_DNA"/>
</dbReference>
<evidence type="ECO:0000256" key="1">
    <source>
        <dbReference type="SAM" id="MobiDB-lite"/>
    </source>
</evidence>
<dbReference type="Proteomes" id="UP001059380">
    <property type="component" value="Chromosome"/>
</dbReference>
<sequence length="996" mass="105955">MGSDLARISFDPSRGYRSVVAQQGRVTLEADVNEESAIASEALRVETIEVVGPAGTPDDGYKVSWNATDGLVASKGTMYVGGWRLHNDQPVPFSNQPEWLDQPQQTTIQGNALAALLVTEQSISATEDQALREVALGGPDTSARTRLMQHLVLLPTTDSDCAAAEADLEKNLQSKGLLLDPATRELKYAATLGVSFFPPKQSTNPCCPPAQGGYLGSDNQLVRVAVSSFSGNHGTLLWGWNNASFLYRAKVVSSNVLKLTQAPIDAAHTPQPKQVIEILRTTMVLGKAAEQNYVAAPDGTIVTLGAGTIYDPASQQLTLPSGTTLPSDTHTVFVRLWQGTASFTSGTAVQLDSDSGLAVTIKMAALPPAPLASRPYWCFAVRPNTPQSVYPQRYLEGQQLPDGPRQWLCDLAVVQQVAGAAAASWQILDDCRNHFKPLIDAGDCTCCELTLSPNEDWATVLKAAMANAKALSICFQPGAYKANSTIVFSRIGVKITGAGAGTQILGTSLEVVFEFDNCPNVVLSDIAVAAGAAGFSNNAATVGLQGAITIRACEQVDIERVIVVCADADLRAASCIAVYNPAPAATTLTNAVDLPRFAQRHYNLRILNSEFRVGHFQVGILVVNADRAQIEGNYLITAPILRNIKYSDLRDNVYLSSRLKKQLIHGMSIISTAPATTTRDKRRLLRKKTDAATTTQANAPLSAPAPEKAALPANAAPEAAPQEKQADVAPNAQATGAQFQISALPHVNLGDVGRAHVTASFGNLKLQMISSDKLTNVWTDALRKANLNESSTAGQVHTAVHQIAEAAFKAPDSVAPGFRNYVSNLLPALYSTSSQGIVIAGSVANDVRILNNTIDGTAQGIHVGLSNRKAVPYVSGLQASVVQISGNTVIVRLTPEMTGDRHGIFLGGVESAVINDNHVELIRGANAGQDIYAIKVIGVLGRRVLVERNAMLRFTLGIFVQANTRQAPAGYLWKAADNVSTSTNWTGPFRVTDNVP</sequence>
<dbReference type="KEGG" id="orp:MOP44_14210"/>
<evidence type="ECO:0000313" key="2">
    <source>
        <dbReference type="EMBL" id="UWZ81739.1"/>
    </source>
</evidence>
<dbReference type="Pfam" id="PF20129">
    <property type="entry name" value="DUF6519"/>
    <property type="match status" value="1"/>
</dbReference>
<protein>
    <submittedName>
        <fullName evidence="2">DUF6519 domain-containing protein</fullName>
    </submittedName>
</protein>
<name>A0A9J7BH62_9BACT</name>